<evidence type="ECO:0000313" key="2">
    <source>
        <dbReference type="EMBL" id="NRT18320.1"/>
    </source>
</evidence>
<dbReference type="SUPFAM" id="SSF54975">
    <property type="entry name" value="Acylphosphatase/BLUF domain-like"/>
    <property type="match status" value="1"/>
</dbReference>
<evidence type="ECO:0000313" key="3">
    <source>
        <dbReference type="Proteomes" id="UP000779507"/>
    </source>
</evidence>
<dbReference type="RefSeq" id="WP_173809070.1">
    <property type="nucleotide sequence ID" value="NZ_JABSNP010000004.1"/>
</dbReference>
<protein>
    <recommendedName>
        <fullName evidence="1">BLUF domain-containing protein</fullName>
    </recommendedName>
</protein>
<accession>A0ABX2FPI4</accession>
<feature type="domain" description="BLUF" evidence="1">
    <location>
        <begin position="7"/>
        <end position="105"/>
    </location>
</feature>
<dbReference type="PROSITE" id="PS50925">
    <property type="entry name" value="BLUF"/>
    <property type="match status" value="1"/>
</dbReference>
<keyword evidence="3" id="KW-1185">Reference proteome</keyword>
<dbReference type="Pfam" id="PF04940">
    <property type="entry name" value="BLUF"/>
    <property type="match status" value="1"/>
</dbReference>
<evidence type="ECO:0000259" key="1">
    <source>
        <dbReference type="PROSITE" id="PS50925"/>
    </source>
</evidence>
<dbReference type="Proteomes" id="UP000779507">
    <property type="component" value="Unassembled WGS sequence"/>
</dbReference>
<dbReference type="EMBL" id="JABSNP010000004">
    <property type="protein sequence ID" value="NRT18320.1"/>
    <property type="molecule type" value="Genomic_DNA"/>
</dbReference>
<dbReference type="Gene3D" id="3.30.70.100">
    <property type="match status" value="1"/>
</dbReference>
<reference evidence="2 3" key="1">
    <citation type="submission" date="2020-05" db="EMBL/GenBank/DDBJ databases">
        <title>Genomic Encyclopedia of Type Strains, Phase IV (KMG-V): Genome sequencing to study the core and pangenomes of soil and plant-associated prokaryotes.</title>
        <authorList>
            <person name="Whitman W."/>
        </authorList>
    </citation>
    <scope>NUCLEOTIDE SEQUENCE [LARGE SCALE GENOMIC DNA]</scope>
    <source>
        <strain evidence="2 3">9A</strain>
    </source>
</reference>
<dbReference type="InterPro" id="IPR007024">
    <property type="entry name" value="BLUF_domain"/>
</dbReference>
<sequence>MPAPAKLHQFVYVSDATGPLTVEALQLLLRKARAYNHAHHVTGLLFYSDGAGENSAGAFLQILEGPEDVLRGLVSNIRLDTRNVRVRVLADGPVAERLFPEWAMGFVAVVPPDLDRLTDYLRGQWGAASLPRAQTMSPELRQRMQAVLDEYPVWPHFLE</sequence>
<proteinExistence type="predicted"/>
<gene>
    <name evidence="2" type="ORF">HNP98_001137</name>
</gene>
<name>A0ABX2FPI4_9BACT</name>
<organism evidence="2 3">
    <name type="scientific">Hymenobacter caeli</name>
    <dbReference type="NCBI Taxonomy" id="2735894"/>
    <lineage>
        <taxon>Bacteria</taxon>
        <taxon>Pseudomonadati</taxon>
        <taxon>Bacteroidota</taxon>
        <taxon>Cytophagia</taxon>
        <taxon>Cytophagales</taxon>
        <taxon>Hymenobacteraceae</taxon>
        <taxon>Hymenobacter</taxon>
    </lineage>
</organism>
<dbReference type="SMART" id="SM01034">
    <property type="entry name" value="BLUF"/>
    <property type="match status" value="1"/>
</dbReference>
<dbReference type="InterPro" id="IPR036046">
    <property type="entry name" value="Acylphosphatase-like_dom_sf"/>
</dbReference>
<comment type="caution">
    <text evidence="2">The sequence shown here is derived from an EMBL/GenBank/DDBJ whole genome shotgun (WGS) entry which is preliminary data.</text>
</comment>